<gene>
    <name evidence="2" type="ORF">BAOM_1251</name>
</gene>
<dbReference type="Proteomes" id="UP000283095">
    <property type="component" value="Chromosome"/>
</dbReference>
<evidence type="ECO:0000256" key="1">
    <source>
        <dbReference type="SAM" id="MobiDB-lite"/>
    </source>
</evidence>
<organism evidence="2 3">
    <name type="scientific">Peribacillus asahii</name>
    <dbReference type="NCBI Taxonomy" id="228899"/>
    <lineage>
        <taxon>Bacteria</taxon>
        <taxon>Bacillati</taxon>
        <taxon>Bacillota</taxon>
        <taxon>Bacilli</taxon>
        <taxon>Bacillales</taxon>
        <taxon>Bacillaceae</taxon>
        <taxon>Peribacillus</taxon>
    </lineage>
</organism>
<feature type="compositionally biased region" description="Polar residues" evidence="1">
    <location>
        <begin position="1"/>
        <end position="19"/>
    </location>
</feature>
<dbReference type="KEGG" id="pasa:BAOM_1251"/>
<evidence type="ECO:0000313" key="3">
    <source>
        <dbReference type="Proteomes" id="UP000283095"/>
    </source>
</evidence>
<protein>
    <submittedName>
        <fullName evidence="2">Uncharacterized protein</fullName>
    </submittedName>
</protein>
<feature type="compositionally biased region" description="Polar residues" evidence="1">
    <location>
        <begin position="26"/>
        <end position="37"/>
    </location>
</feature>
<dbReference type="AlphaFoldDB" id="A0A3T0KNR9"/>
<name>A0A3T0KNR9_9BACI</name>
<dbReference type="EMBL" id="CP026095">
    <property type="protein sequence ID" value="AZV41861.1"/>
    <property type="molecule type" value="Genomic_DNA"/>
</dbReference>
<feature type="region of interest" description="Disordered" evidence="1">
    <location>
        <begin position="1"/>
        <end position="57"/>
    </location>
</feature>
<reference evidence="2 3" key="1">
    <citation type="submission" date="2018-01" db="EMBL/GenBank/DDBJ databases">
        <title>Bacillus asahii Genome sequencing and assembly.</title>
        <authorList>
            <person name="Jiang H."/>
            <person name="Feng Y."/>
            <person name="Zhao F."/>
            <person name="Lin X."/>
        </authorList>
    </citation>
    <scope>NUCLEOTIDE SEQUENCE [LARGE SCALE GENOMIC DNA]</scope>
    <source>
        <strain evidence="2 3">OM18</strain>
    </source>
</reference>
<accession>A0A3T0KNR9</accession>
<evidence type="ECO:0000313" key="2">
    <source>
        <dbReference type="EMBL" id="AZV41861.1"/>
    </source>
</evidence>
<sequence>MPEVNNDNKITKSQGQLNDSMDEGSIDNNLNSDNAFSDNGLENAALLDKAMRKGKSK</sequence>
<dbReference type="RefSeq" id="WP_164853144.1">
    <property type="nucleotide sequence ID" value="NZ_CP026095.1"/>
</dbReference>
<proteinExistence type="predicted"/>